<feature type="domain" description="EGF-like" evidence="8">
    <location>
        <begin position="138"/>
        <end position="178"/>
    </location>
</feature>
<evidence type="ECO:0000256" key="1">
    <source>
        <dbReference type="ARBA" id="ARBA00022536"/>
    </source>
</evidence>
<dbReference type="Gene3D" id="2.10.25.10">
    <property type="entry name" value="Laminin"/>
    <property type="match status" value="4"/>
</dbReference>
<evidence type="ECO:0000259" key="9">
    <source>
        <dbReference type="PROSITE" id="PS51886"/>
    </source>
</evidence>
<dbReference type="InterPro" id="IPR009030">
    <property type="entry name" value="Growth_fac_rcpt_cys_sf"/>
</dbReference>
<evidence type="ECO:0000259" key="8">
    <source>
        <dbReference type="PROSITE" id="PS50026"/>
    </source>
</evidence>
<dbReference type="CDD" id="cd00054">
    <property type="entry name" value="EGF_CA"/>
    <property type="match status" value="3"/>
</dbReference>
<keyword evidence="6" id="KW-0325">Glycoprotein</keyword>
<evidence type="ECO:0000256" key="3">
    <source>
        <dbReference type="ARBA" id="ARBA00022737"/>
    </source>
</evidence>
<dbReference type="InterPro" id="IPR024731">
    <property type="entry name" value="NELL2-like_EGF"/>
</dbReference>
<evidence type="ECO:0000313" key="11">
    <source>
        <dbReference type="Proteomes" id="UP000275408"/>
    </source>
</evidence>
<dbReference type="GO" id="GO:0005509">
    <property type="term" value="F:calcium ion binding"/>
    <property type="evidence" value="ECO:0007669"/>
    <property type="project" value="InterPro"/>
</dbReference>
<keyword evidence="4" id="KW-0106">Calcium</keyword>
<dbReference type="Pfam" id="PF12947">
    <property type="entry name" value="EGF_3"/>
    <property type="match status" value="3"/>
</dbReference>
<dbReference type="STRING" id="46731.A0A3M6UA79"/>
<name>A0A3M6UA79_POCDA</name>
<dbReference type="SUPFAM" id="SSF57196">
    <property type="entry name" value="EGF/Laminin"/>
    <property type="match status" value="2"/>
</dbReference>
<keyword evidence="1 7" id="KW-0245">EGF-like domain</keyword>
<organism evidence="10 11">
    <name type="scientific">Pocillopora damicornis</name>
    <name type="common">Cauliflower coral</name>
    <name type="synonym">Millepora damicornis</name>
    <dbReference type="NCBI Taxonomy" id="46731"/>
    <lineage>
        <taxon>Eukaryota</taxon>
        <taxon>Metazoa</taxon>
        <taxon>Cnidaria</taxon>
        <taxon>Anthozoa</taxon>
        <taxon>Hexacorallia</taxon>
        <taxon>Scleractinia</taxon>
        <taxon>Astrocoeniina</taxon>
        <taxon>Pocilloporidae</taxon>
        <taxon>Pocillopora</taxon>
    </lineage>
</organism>
<dbReference type="PROSITE" id="PS00010">
    <property type="entry name" value="ASX_HYDROXYL"/>
    <property type="match status" value="1"/>
</dbReference>
<dbReference type="Proteomes" id="UP000275408">
    <property type="component" value="Unassembled WGS sequence"/>
</dbReference>
<proteinExistence type="predicted"/>
<evidence type="ECO:0000256" key="2">
    <source>
        <dbReference type="ARBA" id="ARBA00022729"/>
    </source>
</evidence>
<dbReference type="PROSITE" id="PS50026">
    <property type="entry name" value="EGF_3"/>
    <property type="match status" value="3"/>
</dbReference>
<comment type="caution">
    <text evidence="10">The sequence shown here is derived from an EMBL/GenBank/DDBJ whole genome shotgun (WGS) entry which is preliminary data.</text>
</comment>
<dbReference type="InterPro" id="IPR000742">
    <property type="entry name" value="EGF"/>
</dbReference>
<dbReference type="Pfam" id="PF07534">
    <property type="entry name" value="TLD"/>
    <property type="match status" value="1"/>
</dbReference>
<keyword evidence="11" id="KW-1185">Reference proteome</keyword>
<accession>A0A3M6UA79</accession>
<dbReference type="SMART" id="SM00181">
    <property type="entry name" value="EGF"/>
    <property type="match status" value="3"/>
</dbReference>
<dbReference type="EMBL" id="RCHS01001944">
    <property type="protein sequence ID" value="RMX50496.1"/>
    <property type="molecule type" value="Genomic_DNA"/>
</dbReference>
<dbReference type="PROSITE" id="PS51886">
    <property type="entry name" value="TLDC"/>
    <property type="match status" value="1"/>
</dbReference>
<dbReference type="InterPro" id="IPR049883">
    <property type="entry name" value="NOTCH1_EGF-like"/>
</dbReference>
<dbReference type="PROSITE" id="PS01187">
    <property type="entry name" value="EGF_CA"/>
    <property type="match status" value="1"/>
</dbReference>
<dbReference type="PANTHER" id="PTHR24039">
    <property type="entry name" value="FIBRILLIN-RELATED"/>
    <property type="match status" value="1"/>
</dbReference>
<dbReference type="FunFam" id="2.10.25.10:FF:000038">
    <property type="entry name" value="Fibrillin 2"/>
    <property type="match status" value="4"/>
</dbReference>
<keyword evidence="3" id="KW-0677">Repeat</keyword>
<dbReference type="InterPro" id="IPR006571">
    <property type="entry name" value="TLDc_dom"/>
</dbReference>
<reference evidence="10 11" key="1">
    <citation type="journal article" date="2018" name="Sci. Rep.">
        <title>Comparative analysis of the Pocillopora damicornis genome highlights role of immune system in coral evolution.</title>
        <authorList>
            <person name="Cunning R."/>
            <person name="Bay R.A."/>
            <person name="Gillette P."/>
            <person name="Baker A.C."/>
            <person name="Traylor-Knowles N."/>
        </authorList>
    </citation>
    <scope>NUCLEOTIDE SEQUENCE [LARGE SCALE GENOMIC DNA]</scope>
    <source>
        <strain evidence="10">RSMAS</strain>
        <tissue evidence="10">Whole animal</tissue>
    </source>
</reference>
<dbReference type="InterPro" id="IPR000152">
    <property type="entry name" value="EGF-type_Asp/Asn_hydroxyl_site"/>
</dbReference>
<dbReference type="AlphaFoldDB" id="A0A3M6UA79"/>
<dbReference type="SUPFAM" id="SSF57184">
    <property type="entry name" value="Growth factor receptor domain"/>
    <property type="match status" value="1"/>
</dbReference>
<dbReference type="InterPro" id="IPR001881">
    <property type="entry name" value="EGF-like_Ca-bd_dom"/>
</dbReference>
<dbReference type="PANTHER" id="PTHR24039:SF28">
    <property type="entry name" value="EGF-LIKE DOMAIN-CONTAINING PROTEIN"/>
    <property type="match status" value="1"/>
</dbReference>
<dbReference type="OrthoDB" id="5986392at2759"/>
<protein>
    <recommendedName>
        <fullName evidence="12">EGF-like domain-containing protein</fullName>
    </recommendedName>
</protein>
<dbReference type="InterPro" id="IPR018097">
    <property type="entry name" value="EGF_Ca-bd_CS"/>
</dbReference>
<keyword evidence="2" id="KW-0732">Signal</keyword>
<comment type="caution">
    <text evidence="7">Lacks conserved residue(s) required for the propagation of feature annotation.</text>
</comment>
<feature type="domain" description="TLDc" evidence="9">
    <location>
        <begin position="231"/>
        <end position="311"/>
    </location>
</feature>
<evidence type="ECO:0000256" key="4">
    <source>
        <dbReference type="ARBA" id="ARBA00022837"/>
    </source>
</evidence>
<evidence type="ECO:0000256" key="5">
    <source>
        <dbReference type="ARBA" id="ARBA00023157"/>
    </source>
</evidence>
<evidence type="ECO:0000256" key="7">
    <source>
        <dbReference type="PROSITE-ProRule" id="PRU00076"/>
    </source>
</evidence>
<dbReference type="SMART" id="SM00179">
    <property type="entry name" value="EGF_CA"/>
    <property type="match status" value="4"/>
</dbReference>
<feature type="domain" description="EGF-like" evidence="8">
    <location>
        <begin position="179"/>
        <end position="219"/>
    </location>
</feature>
<evidence type="ECO:0000313" key="10">
    <source>
        <dbReference type="EMBL" id="RMX50496.1"/>
    </source>
</evidence>
<keyword evidence="5" id="KW-1015">Disulfide bond</keyword>
<evidence type="ECO:0000256" key="6">
    <source>
        <dbReference type="ARBA" id="ARBA00023180"/>
    </source>
</evidence>
<dbReference type="PROSITE" id="PS01186">
    <property type="entry name" value="EGF_2"/>
    <property type="match status" value="2"/>
</dbReference>
<feature type="domain" description="EGF-like" evidence="8">
    <location>
        <begin position="5"/>
        <end position="45"/>
    </location>
</feature>
<gene>
    <name evidence="10" type="ORF">pdam_00009259</name>
</gene>
<dbReference type="Pfam" id="PF07645">
    <property type="entry name" value="EGF_CA"/>
    <property type="match status" value="1"/>
</dbReference>
<sequence>MKTEDLDECNSTIPVCDVNAECVNTIGSHICSCKAGFTGNGKKCVDVDECANKLHHYDVNAYCNNTVGSYRCSFHSWYQGNGTSCYFVPLGSIPELPAETCKEIKMSEGGQAVSGKYWFHSIVPEKTALAPCDMKTEDVDECNSTIPVCDVNAECANTIGSHSCSCKAGFTGNGKKCVDVDECANKSHDCDVNAYCNNTIGSYRCTCNPWYQGNGKSCYFRGLNNSAILTSLDYNNYTGKLLSYLEPVLLSSEWSRFVKCWHAKTDGWAASTFHSNCDGRGPTVTIIKVNDSIFGGYTDVSWSSKHISAIK</sequence>
<evidence type="ECO:0008006" key="12">
    <source>
        <dbReference type="Google" id="ProtNLM"/>
    </source>
</evidence>